<dbReference type="EMBL" id="JAZBJZ010000002">
    <property type="protein sequence ID" value="MEE3715365.1"/>
    <property type="molecule type" value="Genomic_DNA"/>
</dbReference>
<dbReference type="Proteomes" id="UP001333818">
    <property type="component" value="Unassembled WGS sequence"/>
</dbReference>
<evidence type="ECO:0000313" key="4">
    <source>
        <dbReference type="Proteomes" id="UP001333818"/>
    </source>
</evidence>
<organism evidence="3 4">
    <name type="scientific">Tumidithrix elongata BACA0141</name>
    <dbReference type="NCBI Taxonomy" id="2716417"/>
    <lineage>
        <taxon>Bacteria</taxon>
        <taxon>Bacillati</taxon>
        <taxon>Cyanobacteriota</taxon>
        <taxon>Cyanophyceae</taxon>
        <taxon>Pseudanabaenales</taxon>
        <taxon>Pseudanabaenaceae</taxon>
        <taxon>Tumidithrix</taxon>
        <taxon>Tumidithrix elongata</taxon>
    </lineage>
</organism>
<feature type="chain" id="PRO_5043667703" evidence="2">
    <location>
        <begin position="27"/>
        <end position="356"/>
    </location>
</feature>
<proteinExistence type="predicted"/>
<dbReference type="PROSITE" id="PS51257">
    <property type="entry name" value="PROKAR_LIPOPROTEIN"/>
    <property type="match status" value="1"/>
</dbReference>
<gene>
    <name evidence="3" type="ORF">V2H45_01245</name>
</gene>
<accession>A0AAW9PWQ4</accession>
<sequence>MRNGMRSQLHLLLFVLFGAVVQTTVACTNQQTANTDATQQKVLNADTSSQEPTASASKQPTAGADKSMPQPTLIAGTYNLGSRYITIANQGNRTCYESFSTPSGRYALSVGETAGSLTSEKDYFAIDGWKKYGKALTLRQSGRNLLITDQNGSPEEYTFFQPIANDKYSEVLAKCLNSTDSFFELQPGYSISSTTTQTDTRSAVTGNLLTPEQIAQLKQLPIPIVAPTSLPSGFRLVKASGEKAKYANGDDDSGYIIAYEGENNTCISVTSSQSGSRGLEKMRDEQTEFGTLEVYIEKARDSSVRNIVTFLGLKGNLVLISGGTLPDSNADGGWRTCRPVPMATYVQVLKSLSTVK</sequence>
<name>A0AAW9PWQ4_9CYAN</name>
<feature type="region of interest" description="Disordered" evidence="1">
    <location>
        <begin position="45"/>
        <end position="70"/>
    </location>
</feature>
<reference evidence="3" key="1">
    <citation type="submission" date="2024-01" db="EMBL/GenBank/DDBJ databases">
        <title>Bank of Algae and Cyanobacteria of the Azores (BACA) strain genomes.</title>
        <authorList>
            <person name="Luz R."/>
            <person name="Cordeiro R."/>
            <person name="Fonseca A."/>
            <person name="Goncalves V."/>
        </authorList>
    </citation>
    <scope>NUCLEOTIDE SEQUENCE</scope>
    <source>
        <strain evidence="3">BACA0141</strain>
    </source>
</reference>
<dbReference type="RefSeq" id="WP_330481780.1">
    <property type="nucleotide sequence ID" value="NZ_JAZBJZ010000002.1"/>
</dbReference>
<feature type="compositionally biased region" description="Polar residues" evidence="1">
    <location>
        <begin position="45"/>
        <end position="60"/>
    </location>
</feature>
<protein>
    <submittedName>
        <fullName evidence="3">Uncharacterized protein</fullName>
    </submittedName>
</protein>
<keyword evidence="2" id="KW-0732">Signal</keyword>
<feature type="signal peptide" evidence="2">
    <location>
        <begin position="1"/>
        <end position="26"/>
    </location>
</feature>
<keyword evidence="4" id="KW-1185">Reference proteome</keyword>
<comment type="caution">
    <text evidence="3">The sequence shown here is derived from an EMBL/GenBank/DDBJ whole genome shotgun (WGS) entry which is preliminary data.</text>
</comment>
<dbReference type="AlphaFoldDB" id="A0AAW9PWQ4"/>
<evidence type="ECO:0000313" key="3">
    <source>
        <dbReference type="EMBL" id="MEE3715365.1"/>
    </source>
</evidence>
<evidence type="ECO:0000256" key="1">
    <source>
        <dbReference type="SAM" id="MobiDB-lite"/>
    </source>
</evidence>
<evidence type="ECO:0000256" key="2">
    <source>
        <dbReference type="SAM" id="SignalP"/>
    </source>
</evidence>